<dbReference type="SUPFAM" id="SSF53335">
    <property type="entry name" value="S-adenosyl-L-methionine-dependent methyltransferases"/>
    <property type="match status" value="1"/>
</dbReference>
<dbReference type="RefSeq" id="WP_073138744.1">
    <property type="nucleotide sequence ID" value="NZ_FQZF01000034.1"/>
</dbReference>
<dbReference type="Gene3D" id="3.40.50.150">
    <property type="entry name" value="Vaccinia Virus protein VP39"/>
    <property type="match status" value="1"/>
</dbReference>
<keyword evidence="2" id="KW-0489">Methyltransferase</keyword>
<dbReference type="CDD" id="cd02440">
    <property type="entry name" value="AdoMet_MTases"/>
    <property type="match status" value="1"/>
</dbReference>
<sequence>MLDVRPDSAGNPYRRARLARLRALVDEVLARKPLCRIVDIGGTSGFWRLWLAELPADRVQVDCYNLDPAHADVGRVEHVRVMHGDATRLSQVADGAYDVAFSNSVIEHVGLWNAQLAMAREVKRVAPVYFVQTPYFWFPVEPHARAPFLHWMPESWAYRILMRRRLGFWPKQETVAEAVGMLQSARMLDQAQFRALFDDAEIIREKAFGLTKSLMAIRRSHPR</sequence>
<keyword evidence="2" id="KW-0808">Transferase</keyword>
<proteinExistence type="predicted"/>
<protein>
    <submittedName>
        <fullName evidence="2">Ubiquinone/menaquinone biosynthesis C-methylase UbiE</fullName>
    </submittedName>
</protein>
<feature type="domain" description="Methyltransferase type 11" evidence="1">
    <location>
        <begin position="38"/>
        <end position="125"/>
    </location>
</feature>
<gene>
    <name evidence="2" type="ORF">SAMN02745194_04349</name>
</gene>
<evidence type="ECO:0000259" key="1">
    <source>
        <dbReference type="Pfam" id="PF08241"/>
    </source>
</evidence>
<dbReference type="InterPro" id="IPR029063">
    <property type="entry name" value="SAM-dependent_MTases_sf"/>
</dbReference>
<accession>A0A1M6Q9K4</accession>
<dbReference type="GO" id="GO:0008168">
    <property type="term" value="F:methyltransferase activity"/>
    <property type="evidence" value="ECO:0007669"/>
    <property type="project" value="UniProtKB-KW"/>
</dbReference>
<dbReference type="GO" id="GO:0032259">
    <property type="term" value="P:methylation"/>
    <property type="evidence" value="ECO:0007669"/>
    <property type="project" value="UniProtKB-KW"/>
</dbReference>
<dbReference type="InterPro" id="IPR013216">
    <property type="entry name" value="Methyltransf_11"/>
</dbReference>
<dbReference type="Proteomes" id="UP000184387">
    <property type="component" value="Unassembled WGS sequence"/>
</dbReference>
<evidence type="ECO:0000313" key="3">
    <source>
        <dbReference type="Proteomes" id="UP000184387"/>
    </source>
</evidence>
<organism evidence="2 3">
    <name type="scientific">Muricoccus roseus</name>
    <dbReference type="NCBI Taxonomy" id="198092"/>
    <lineage>
        <taxon>Bacteria</taxon>
        <taxon>Pseudomonadati</taxon>
        <taxon>Pseudomonadota</taxon>
        <taxon>Alphaproteobacteria</taxon>
        <taxon>Acetobacterales</taxon>
        <taxon>Roseomonadaceae</taxon>
        <taxon>Muricoccus</taxon>
    </lineage>
</organism>
<keyword evidence="2" id="KW-0830">Ubiquinone</keyword>
<keyword evidence="3" id="KW-1185">Reference proteome</keyword>
<dbReference type="Pfam" id="PF08241">
    <property type="entry name" value="Methyltransf_11"/>
    <property type="match status" value="1"/>
</dbReference>
<reference evidence="2 3" key="1">
    <citation type="submission" date="2016-11" db="EMBL/GenBank/DDBJ databases">
        <authorList>
            <person name="Jaros S."/>
            <person name="Januszkiewicz K."/>
            <person name="Wedrychowicz H."/>
        </authorList>
    </citation>
    <scope>NUCLEOTIDE SEQUENCE [LARGE SCALE GENOMIC DNA]</scope>
    <source>
        <strain evidence="2 3">DSM 14916</strain>
    </source>
</reference>
<dbReference type="EMBL" id="FQZF01000034">
    <property type="protein sequence ID" value="SHK16959.1"/>
    <property type="molecule type" value="Genomic_DNA"/>
</dbReference>
<evidence type="ECO:0000313" key="2">
    <source>
        <dbReference type="EMBL" id="SHK16959.1"/>
    </source>
</evidence>
<dbReference type="OrthoDB" id="7260171at2"/>
<dbReference type="AlphaFoldDB" id="A0A1M6Q9K4"/>
<name>A0A1M6Q9K4_9PROT</name>
<dbReference type="STRING" id="198092.SAMN02745194_04349"/>